<sequence length="121" mass="14368">MQTHRRRSSKSILLPRINSTTNAIPGSGQLSYARRMTVHVPETIPDTTYLYGYALLCFSFCFFTFSIYSIIASKYMPDTNIKLLDWIKKDNYYCLLIPCTAIVWIYWVLWNWMGMKFFRHN</sequence>
<name>A0A1C7NNJ2_9FUNG</name>
<protein>
    <recommendedName>
        <fullName evidence="4">Phosphatidylinositol N-acetylglucosaminyltransferase subunit Y</fullName>
    </recommendedName>
</protein>
<dbReference type="Proteomes" id="UP000093000">
    <property type="component" value="Unassembled WGS sequence"/>
</dbReference>
<dbReference type="PANTHER" id="PTHR36485">
    <property type="entry name" value="OS01G0939000 PROTEIN"/>
    <property type="match status" value="1"/>
</dbReference>
<evidence type="ECO:0000256" key="1">
    <source>
        <dbReference type="SAM" id="Phobius"/>
    </source>
</evidence>
<feature type="transmembrane region" description="Helical" evidence="1">
    <location>
        <begin position="50"/>
        <end position="71"/>
    </location>
</feature>
<gene>
    <name evidence="2" type="ORF">A0J61_01258</name>
</gene>
<comment type="caution">
    <text evidence="2">The sequence shown here is derived from an EMBL/GenBank/DDBJ whole genome shotgun (WGS) entry which is preliminary data.</text>
</comment>
<proteinExistence type="predicted"/>
<evidence type="ECO:0000313" key="3">
    <source>
        <dbReference type="Proteomes" id="UP000093000"/>
    </source>
</evidence>
<dbReference type="AlphaFoldDB" id="A0A1C7NNJ2"/>
<dbReference type="OrthoDB" id="2157498at2759"/>
<dbReference type="Pfam" id="PF15159">
    <property type="entry name" value="PIG-Y"/>
    <property type="match status" value="1"/>
</dbReference>
<keyword evidence="1" id="KW-0812">Transmembrane</keyword>
<dbReference type="InterPro" id="IPR029164">
    <property type="entry name" value="PIG-Y"/>
</dbReference>
<keyword evidence="3" id="KW-1185">Reference proteome</keyword>
<dbReference type="EMBL" id="LUGH01000038">
    <property type="protein sequence ID" value="OBZ90685.1"/>
    <property type="molecule type" value="Genomic_DNA"/>
</dbReference>
<organism evidence="2 3">
    <name type="scientific">Choanephora cucurbitarum</name>
    <dbReference type="NCBI Taxonomy" id="101091"/>
    <lineage>
        <taxon>Eukaryota</taxon>
        <taxon>Fungi</taxon>
        <taxon>Fungi incertae sedis</taxon>
        <taxon>Mucoromycota</taxon>
        <taxon>Mucoromycotina</taxon>
        <taxon>Mucoromycetes</taxon>
        <taxon>Mucorales</taxon>
        <taxon>Mucorineae</taxon>
        <taxon>Choanephoraceae</taxon>
        <taxon>Choanephoroideae</taxon>
        <taxon>Choanephora</taxon>
    </lineage>
</organism>
<keyword evidence="1" id="KW-1133">Transmembrane helix</keyword>
<reference evidence="2 3" key="1">
    <citation type="submission" date="2016-03" db="EMBL/GenBank/DDBJ databases">
        <title>Choanephora cucurbitarum.</title>
        <authorList>
            <person name="Min B."/>
            <person name="Park H."/>
            <person name="Park J.-H."/>
            <person name="Shin H.-D."/>
            <person name="Choi I.-G."/>
        </authorList>
    </citation>
    <scope>NUCLEOTIDE SEQUENCE [LARGE SCALE GENOMIC DNA]</scope>
    <source>
        <strain evidence="2 3">KUS-F28377</strain>
    </source>
</reference>
<keyword evidence="1" id="KW-0472">Membrane</keyword>
<feature type="transmembrane region" description="Helical" evidence="1">
    <location>
        <begin position="92"/>
        <end position="113"/>
    </location>
</feature>
<accession>A0A1C7NNJ2</accession>
<dbReference type="InParanoid" id="A0A1C7NNJ2"/>
<dbReference type="STRING" id="101091.A0A1C7NNJ2"/>
<evidence type="ECO:0000313" key="2">
    <source>
        <dbReference type="EMBL" id="OBZ90685.1"/>
    </source>
</evidence>
<dbReference type="PANTHER" id="PTHR36485:SF1">
    <property type="entry name" value="TRANSMEMBRANE PROTEIN"/>
    <property type="match status" value="1"/>
</dbReference>
<evidence type="ECO:0008006" key="4">
    <source>
        <dbReference type="Google" id="ProtNLM"/>
    </source>
</evidence>